<feature type="transmembrane region" description="Helical" evidence="2">
    <location>
        <begin position="53"/>
        <end position="72"/>
    </location>
</feature>
<keyword evidence="2" id="KW-0812">Transmembrane</keyword>
<dbReference type="Proteomes" id="UP001338125">
    <property type="component" value="Unassembled WGS sequence"/>
</dbReference>
<dbReference type="EMBL" id="JAVFKD010000001">
    <property type="protein sequence ID" value="KAK5998559.1"/>
    <property type="molecule type" value="Genomic_DNA"/>
</dbReference>
<gene>
    <name evidence="3" type="ORF">PT974_00940</name>
</gene>
<name>A0ABR0T2I6_9HYPO</name>
<evidence type="ECO:0000313" key="4">
    <source>
        <dbReference type="Proteomes" id="UP001338125"/>
    </source>
</evidence>
<keyword evidence="2" id="KW-1133">Transmembrane helix</keyword>
<keyword evidence="2" id="KW-0472">Membrane</keyword>
<keyword evidence="4" id="KW-1185">Reference proteome</keyword>
<evidence type="ECO:0000256" key="2">
    <source>
        <dbReference type="SAM" id="Phobius"/>
    </source>
</evidence>
<sequence length="693" mass="77700">MSRDRGWSLSQLWRGDDEEMANKKDDDINLPRHAKQPGQWQATSSRSAPRRSVIIRFAVYAFIVLTLVYILYNTIGTSDPSPLSSDHRPPDIPPPPPRYDPPRLEEEPPPKKAESPKPTTPTEPDTRTTKVQKDKSESKSESDPDPEPAKTYNGPLKLPWLGDSLRSISTTGGRTQLNRNVLFAAGSLRSAATLLPMACQMAAERDNYVHFALLSRSDIPMADLLKINGIDGTCKIFLHDARPDYSTISVESRMALVTARAFYHIDVYMHPQAVIVDSSKVEEDYFLSGIRDQIKSTQAALIELPPRAGNRFSWLTKLDSSALGAWNDVHFDILVHAPPSGSGNLKRLLNSLARADLGGVTAPHITIELPSNVNKNLENYLQSYRWPTLFSHSASHPQMLSLRHRIPRKKVDEEEASARFLESFWPNRPSHSHVLILSPHTEVTPQFFHYVKYSLLKHRYSTIAIRQSWDDKIFGLIHPPPSPAEYKTADAGTPFLWQSPSSDAILIMGDKWVELHGYVSQYLEKKQLVAKPGLLPKKEVGRKHPAWLEYALQLSRLRGYFTVYPSRQTAGAILGVHRDLYDAPEEYEADTEPGKGGENVATQAMEMFDSGSQVDMLTTLPNEGELPPIGLLPWLSWDGKEVDQTKSEADAELYKKVFRLQVGQCSKEEATTPVATDAHARDLFCTTTKTQAK</sequence>
<dbReference type="PANTHER" id="PTHR33604:SF3">
    <property type="entry name" value="OSJNBA0004B13.7 PROTEIN"/>
    <property type="match status" value="1"/>
</dbReference>
<evidence type="ECO:0000256" key="1">
    <source>
        <dbReference type="SAM" id="MobiDB-lite"/>
    </source>
</evidence>
<feature type="compositionally biased region" description="Basic and acidic residues" evidence="1">
    <location>
        <begin position="124"/>
        <end position="142"/>
    </location>
</feature>
<feature type="compositionally biased region" description="Basic and acidic residues" evidence="1">
    <location>
        <begin position="100"/>
        <end position="115"/>
    </location>
</feature>
<evidence type="ECO:0000313" key="3">
    <source>
        <dbReference type="EMBL" id="KAK5998559.1"/>
    </source>
</evidence>
<dbReference type="PANTHER" id="PTHR33604">
    <property type="entry name" value="OSJNBA0004B13.7 PROTEIN"/>
    <property type="match status" value="1"/>
</dbReference>
<protein>
    <recommendedName>
        <fullName evidence="5">Glycosyltransferase 2</fullName>
    </recommendedName>
</protein>
<feature type="region of interest" description="Disordered" evidence="1">
    <location>
        <begin position="1"/>
        <end position="48"/>
    </location>
</feature>
<organism evidence="3 4">
    <name type="scientific">Cladobotryum mycophilum</name>
    <dbReference type="NCBI Taxonomy" id="491253"/>
    <lineage>
        <taxon>Eukaryota</taxon>
        <taxon>Fungi</taxon>
        <taxon>Dikarya</taxon>
        <taxon>Ascomycota</taxon>
        <taxon>Pezizomycotina</taxon>
        <taxon>Sordariomycetes</taxon>
        <taxon>Hypocreomycetidae</taxon>
        <taxon>Hypocreales</taxon>
        <taxon>Hypocreaceae</taxon>
        <taxon>Cladobotryum</taxon>
    </lineage>
</organism>
<evidence type="ECO:0008006" key="5">
    <source>
        <dbReference type="Google" id="ProtNLM"/>
    </source>
</evidence>
<reference evidence="3 4" key="1">
    <citation type="submission" date="2024-01" db="EMBL/GenBank/DDBJ databases">
        <title>Complete genome of Cladobotryum mycophilum ATHUM6906.</title>
        <authorList>
            <person name="Christinaki A.C."/>
            <person name="Myridakis A.I."/>
            <person name="Kouvelis V.N."/>
        </authorList>
    </citation>
    <scope>NUCLEOTIDE SEQUENCE [LARGE SCALE GENOMIC DNA]</scope>
    <source>
        <strain evidence="3 4">ATHUM6906</strain>
    </source>
</reference>
<feature type="region of interest" description="Disordered" evidence="1">
    <location>
        <begin position="78"/>
        <end position="156"/>
    </location>
</feature>
<feature type="compositionally biased region" description="Basic and acidic residues" evidence="1">
    <location>
        <begin position="20"/>
        <end position="30"/>
    </location>
</feature>
<feature type="compositionally biased region" description="Polar residues" evidence="1">
    <location>
        <begin position="38"/>
        <end position="47"/>
    </location>
</feature>
<proteinExistence type="predicted"/>
<accession>A0ABR0T2I6</accession>
<comment type="caution">
    <text evidence="3">The sequence shown here is derived from an EMBL/GenBank/DDBJ whole genome shotgun (WGS) entry which is preliminary data.</text>
</comment>